<reference evidence="4" key="3">
    <citation type="submission" date="2025-09" db="UniProtKB">
        <authorList>
            <consortium name="Ensembl"/>
        </authorList>
    </citation>
    <scope>IDENTIFICATION</scope>
</reference>
<dbReference type="InterPro" id="IPR006020">
    <property type="entry name" value="PTB/PI_dom"/>
</dbReference>
<dbReference type="AlphaFoldDB" id="A0A803V5Q1"/>
<organism evidence="4 5">
    <name type="scientific">Ficedula albicollis</name>
    <name type="common">Collared flycatcher</name>
    <name type="synonym">Muscicapa albicollis</name>
    <dbReference type="NCBI Taxonomy" id="59894"/>
    <lineage>
        <taxon>Eukaryota</taxon>
        <taxon>Metazoa</taxon>
        <taxon>Chordata</taxon>
        <taxon>Craniata</taxon>
        <taxon>Vertebrata</taxon>
        <taxon>Euteleostomi</taxon>
        <taxon>Archelosauria</taxon>
        <taxon>Archosauria</taxon>
        <taxon>Dinosauria</taxon>
        <taxon>Saurischia</taxon>
        <taxon>Theropoda</taxon>
        <taxon>Coelurosauria</taxon>
        <taxon>Aves</taxon>
        <taxon>Neognathae</taxon>
        <taxon>Neoaves</taxon>
        <taxon>Telluraves</taxon>
        <taxon>Australaves</taxon>
        <taxon>Passeriformes</taxon>
        <taxon>Muscicapidae</taxon>
        <taxon>Ficedula</taxon>
    </lineage>
</organism>
<dbReference type="GO" id="GO:0005737">
    <property type="term" value="C:cytoplasm"/>
    <property type="evidence" value="ECO:0007669"/>
    <property type="project" value="TreeGrafter"/>
</dbReference>
<sequence>MWAGSWGWGGGTSAPPARPNPTLSCCAAGDTGRGTAPTCPQTPSAPSPGSDWVGRGPGGPECPPRPPRDFAYVARDPLTQVLKCHVFRCEGPASAIAAGLHRVCAQLTAERRSTRAAGNGLGTDPPRLGEPPLQGTGLGGACEGPGGALGGWE</sequence>
<evidence type="ECO:0000313" key="4">
    <source>
        <dbReference type="Ensembl" id="ENSFALP00000018057.1"/>
    </source>
</evidence>
<dbReference type="InterPro" id="IPR039576">
    <property type="entry name" value="APBB1/2/3"/>
</dbReference>
<feature type="region of interest" description="Disordered" evidence="2">
    <location>
        <begin position="1"/>
        <end position="68"/>
    </location>
</feature>
<reference evidence="4" key="2">
    <citation type="submission" date="2025-08" db="UniProtKB">
        <authorList>
            <consortium name="Ensembl"/>
        </authorList>
    </citation>
    <scope>IDENTIFICATION</scope>
</reference>
<feature type="region of interest" description="Disordered" evidence="2">
    <location>
        <begin position="115"/>
        <end position="153"/>
    </location>
</feature>
<dbReference type="Gene3D" id="2.30.29.30">
    <property type="entry name" value="Pleckstrin-homology domain (PH domain)/Phosphotyrosine-binding domain (PTB)"/>
    <property type="match status" value="1"/>
</dbReference>
<dbReference type="Ensembl" id="ENSFALT00000032771.1">
    <property type="protein sequence ID" value="ENSFALP00000018057.1"/>
    <property type="gene ID" value="ENSFALG00000028757.1"/>
</dbReference>
<dbReference type="PANTHER" id="PTHR14058:SF5">
    <property type="entry name" value="AMYLOID BETA PRECURSOR PROTEIN BINDING FAMILY B MEMBER 1"/>
    <property type="match status" value="1"/>
</dbReference>
<keyword evidence="5" id="KW-1185">Reference proteome</keyword>
<dbReference type="Proteomes" id="UP000016665">
    <property type="component" value="Chromosome 1"/>
</dbReference>
<dbReference type="InterPro" id="IPR011993">
    <property type="entry name" value="PH-like_dom_sf"/>
</dbReference>
<evidence type="ECO:0000256" key="2">
    <source>
        <dbReference type="SAM" id="MobiDB-lite"/>
    </source>
</evidence>
<feature type="compositionally biased region" description="Gly residues" evidence="2">
    <location>
        <begin position="1"/>
        <end position="12"/>
    </location>
</feature>
<dbReference type="GO" id="GO:0001540">
    <property type="term" value="F:amyloid-beta binding"/>
    <property type="evidence" value="ECO:0007669"/>
    <property type="project" value="InterPro"/>
</dbReference>
<proteinExistence type="predicted"/>
<dbReference type="GO" id="GO:0005634">
    <property type="term" value="C:nucleus"/>
    <property type="evidence" value="ECO:0007669"/>
    <property type="project" value="TreeGrafter"/>
</dbReference>
<evidence type="ECO:0000313" key="5">
    <source>
        <dbReference type="Proteomes" id="UP000016665"/>
    </source>
</evidence>
<evidence type="ECO:0000259" key="3">
    <source>
        <dbReference type="Pfam" id="PF00640"/>
    </source>
</evidence>
<protein>
    <recommendedName>
        <fullName evidence="3">PID domain-containing protein</fullName>
    </recommendedName>
</protein>
<dbReference type="GO" id="GO:0006355">
    <property type="term" value="P:regulation of DNA-templated transcription"/>
    <property type="evidence" value="ECO:0007669"/>
    <property type="project" value="TreeGrafter"/>
</dbReference>
<dbReference type="PANTHER" id="PTHR14058">
    <property type="entry name" value="AMYLOID BETA A4 PRECURSOR PROTEIN-BINDING FAMILY B"/>
    <property type="match status" value="1"/>
</dbReference>
<evidence type="ECO:0000256" key="1">
    <source>
        <dbReference type="ARBA" id="ARBA00022737"/>
    </source>
</evidence>
<accession>A0A803V5Q1</accession>
<name>A0A803V5Q1_FICAL</name>
<dbReference type="Pfam" id="PF00640">
    <property type="entry name" value="PID"/>
    <property type="match status" value="1"/>
</dbReference>
<feature type="domain" description="PID" evidence="3">
    <location>
        <begin position="68"/>
        <end position="111"/>
    </location>
</feature>
<dbReference type="SUPFAM" id="SSF50729">
    <property type="entry name" value="PH domain-like"/>
    <property type="match status" value="1"/>
</dbReference>
<reference evidence="4 5" key="1">
    <citation type="journal article" date="2012" name="Nature">
        <title>The genomic landscape of species divergence in Ficedula flycatchers.</title>
        <authorList>
            <person name="Ellegren H."/>
            <person name="Smeds L."/>
            <person name="Burri R."/>
            <person name="Olason P.I."/>
            <person name="Backstrom N."/>
            <person name="Kawakami T."/>
            <person name="Kunstner A."/>
            <person name="Makinen H."/>
            <person name="Nadachowska-Brzyska K."/>
            <person name="Qvarnstrom A."/>
            <person name="Uebbing S."/>
            <person name="Wolf J.B."/>
        </authorList>
    </citation>
    <scope>NUCLEOTIDE SEQUENCE [LARGE SCALE GENOMIC DNA]</scope>
</reference>
<keyword evidence="1" id="KW-0677">Repeat</keyword>
<feature type="compositionally biased region" description="Gly residues" evidence="2">
    <location>
        <begin position="136"/>
        <end position="153"/>
    </location>
</feature>